<sequence>MSTFHGLEMAKQALSTQRSALYTTGHNISNVNTEGYSRQRVHFETARPYPSASRNRPQIAGQMGNGVEAGSIERIRNQFLDYQYRTENSKAGYWVEMSDAISRMERLMHEQSKNGLGSTMNQFRDSLQELSAHPTNSGARSVVVQRGLAVAETFNYLSESLNANRSDLQNKIGITVKGANSLLGQVNEINEQIKHLESSGYLANDLYDHRDRLLDGLSEIVNIKVTYHKSSENALDVADGVATIELVDAKGQPFTPPATLIDGQTGEVQTLSVYYSPDNQAVTSLQTGEKTIPIKQTTGSLAGIIESYGYMHKDKLEGIYPDMLANLDKLAATFATAFNGVHQEGYDLNENKGKALFEFKKGYGAAGSITVSREILDEPDLIAASIDENSGNGDNAASLANIFDEKLTSLGSNTTLNSFYESLIGDLGVRGQEAHRMAKNTEILRSQVDNQRLSVSSVSLDEEITNMVKYQHAYNAAARSMTTLDEMLDRIINNMGLVGR</sequence>
<keyword evidence="10" id="KW-0282">Flagellum</keyword>
<dbReference type="Pfam" id="PF06429">
    <property type="entry name" value="Flg_bbr_C"/>
    <property type="match status" value="1"/>
</dbReference>
<dbReference type="PANTHER" id="PTHR30033:SF1">
    <property type="entry name" value="FLAGELLAR HOOK-ASSOCIATED PROTEIN 1"/>
    <property type="match status" value="1"/>
</dbReference>
<evidence type="ECO:0000313" key="11">
    <source>
        <dbReference type="Proteomes" id="UP001519294"/>
    </source>
</evidence>
<comment type="similarity">
    <text evidence="3">Belongs to the flagella basal body rod proteins family.</text>
</comment>
<dbReference type="RefSeq" id="WP_226370745.1">
    <property type="nucleotide sequence ID" value="NZ_JAGIKX010000003.1"/>
</dbReference>
<feature type="domain" description="Flagellar basal-body/hook protein C-terminal" evidence="8">
    <location>
        <begin position="451"/>
        <end position="493"/>
    </location>
</feature>
<evidence type="ECO:0000256" key="1">
    <source>
        <dbReference type="ARBA" id="ARBA00004365"/>
    </source>
</evidence>
<feature type="domain" description="Flagellar basal body rod protein N-terminal" evidence="7">
    <location>
        <begin position="8"/>
        <end position="36"/>
    </location>
</feature>
<keyword evidence="6" id="KW-0975">Bacterial flagellum</keyword>
<protein>
    <recommendedName>
        <fullName evidence="4">Flagellar hook-associated protein 1</fullName>
    </recommendedName>
</protein>
<feature type="domain" description="Flagellar hook-associated protein FlgK helical" evidence="9">
    <location>
        <begin position="102"/>
        <end position="357"/>
    </location>
</feature>
<proteinExistence type="inferred from homology"/>
<dbReference type="InterPro" id="IPR001444">
    <property type="entry name" value="Flag_bb_rod_N"/>
</dbReference>
<keyword evidence="10" id="KW-0969">Cilium</keyword>
<comment type="subcellular location">
    <subcellularLocation>
        <location evidence="1">Bacterial flagellum</location>
    </subcellularLocation>
    <subcellularLocation>
        <location evidence="2">Secreted</location>
    </subcellularLocation>
</comment>
<evidence type="ECO:0000259" key="9">
    <source>
        <dbReference type="Pfam" id="PF22638"/>
    </source>
</evidence>
<evidence type="ECO:0000256" key="6">
    <source>
        <dbReference type="ARBA" id="ARBA00023143"/>
    </source>
</evidence>
<dbReference type="NCBIfam" id="TIGR02492">
    <property type="entry name" value="flgK_ends"/>
    <property type="match status" value="1"/>
</dbReference>
<dbReference type="InterPro" id="IPR053927">
    <property type="entry name" value="FlgK_helical"/>
</dbReference>
<evidence type="ECO:0000259" key="7">
    <source>
        <dbReference type="Pfam" id="PF00460"/>
    </source>
</evidence>
<comment type="caution">
    <text evidence="10">The sequence shown here is derived from an EMBL/GenBank/DDBJ whole genome shotgun (WGS) entry which is preliminary data.</text>
</comment>
<dbReference type="InterPro" id="IPR002371">
    <property type="entry name" value="FlgK"/>
</dbReference>
<dbReference type="PANTHER" id="PTHR30033">
    <property type="entry name" value="FLAGELLAR HOOK-ASSOCIATED PROTEIN 1"/>
    <property type="match status" value="1"/>
</dbReference>
<evidence type="ECO:0000256" key="5">
    <source>
        <dbReference type="ARBA" id="ARBA00022525"/>
    </source>
</evidence>
<dbReference type="InterPro" id="IPR010930">
    <property type="entry name" value="Flg_bb/hook_C_dom"/>
</dbReference>
<keyword evidence="10" id="KW-0966">Cell projection</keyword>
<reference evidence="10 11" key="1">
    <citation type="submission" date="2021-03" db="EMBL/GenBank/DDBJ databases">
        <title>Genomic Encyclopedia of Type Strains, Phase IV (KMG-IV): sequencing the most valuable type-strain genomes for metagenomic binning, comparative biology and taxonomic classification.</title>
        <authorList>
            <person name="Goeker M."/>
        </authorList>
    </citation>
    <scope>NUCLEOTIDE SEQUENCE [LARGE SCALE GENOMIC DNA]</scope>
    <source>
        <strain evidence="10 11">DSM 25790</strain>
    </source>
</reference>
<organism evidence="10 11">
    <name type="scientific">Virgibacillus alimentarius</name>
    <dbReference type="NCBI Taxonomy" id="698769"/>
    <lineage>
        <taxon>Bacteria</taxon>
        <taxon>Bacillati</taxon>
        <taxon>Bacillota</taxon>
        <taxon>Bacilli</taxon>
        <taxon>Bacillales</taxon>
        <taxon>Bacillaceae</taxon>
        <taxon>Virgibacillus</taxon>
    </lineage>
</organism>
<accession>A0ABS4S5L9</accession>
<evidence type="ECO:0000313" key="10">
    <source>
        <dbReference type="EMBL" id="MBP2256791.1"/>
    </source>
</evidence>
<gene>
    <name evidence="10" type="ORF">J2Z81_000733</name>
</gene>
<dbReference type="Proteomes" id="UP001519294">
    <property type="component" value="Unassembled WGS sequence"/>
</dbReference>
<dbReference type="EMBL" id="JAGIKX010000003">
    <property type="protein sequence ID" value="MBP2256791.1"/>
    <property type="molecule type" value="Genomic_DNA"/>
</dbReference>
<evidence type="ECO:0000256" key="3">
    <source>
        <dbReference type="ARBA" id="ARBA00009677"/>
    </source>
</evidence>
<name>A0ABS4S5L9_9BACI</name>
<dbReference type="SUPFAM" id="SSF64518">
    <property type="entry name" value="Phase 1 flagellin"/>
    <property type="match status" value="1"/>
</dbReference>
<evidence type="ECO:0000256" key="2">
    <source>
        <dbReference type="ARBA" id="ARBA00004613"/>
    </source>
</evidence>
<keyword evidence="5" id="KW-0964">Secreted</keyword>
<evidence type="ECO:0000256" key="4">
    <source>
        <dbReference type="ARBA" id="ARBA00016244"/>
    </source>
</evidence>
<keyword evidence="11" id="KW-1185">Reference proteome</keyword>
<dbReference type="Pfam" id="PF00460">
    <property type="entry name" value="Flg_bb_rod"/>
    <property type="match status" value="1"/>
</dbReference>
<evidence type="ECO:0000259" key="8">
    <source>
        <dbReference type="Pfam" id="PF06429"/>
    </source>
</evidence>
<dbReference type="Pfam" id="PF22638">
    <property type="entry name" value="FlgK_D1"/>
    <property type="match status" value="1"/>
</dbReference>